<dbReference type="OrthoDB" id="9106612at2"/>
<dbReference type="AlphaFoldDB" id="A0A410GD17"/>
<dbReference type="RefSeq" id="WP_128355207.1">
    <property type="nucleotide sequence ID" value="NZ_CP022987.1"/>
</dbReference>
<dbReference type="KEGG" id="pus:CKA81_10430"/>
<evidence type="ECO:0000256" key="1">
    <source>
        <dbReference type="ARBA" id="ARBA00009437"/>
    </source>
</evidence>
<evidence type="ECO:0000313" key="7">
    <source>
        <dbReference type="Proteomes" id="UP000283474"/>
    </source>
</evidence>
<sequence length="296" mass="31788">MNITTRQLRAFTAVARLGSFTRAAQQIHMTQAGLSGIVRELETQVGQRLFDRTTRTVTLTASGAALLPIATQVLQSLDGASAILDNIGSAERRTLTVATTPMLSSTVLPGAIRAFAVTHPYVSVNIRDLDRSEIQGQVDAGHVDAGFGVFLGAAVGIDRVPLLKLPLLLAAPEEEKLPTSVSWKKLKGAKLVALAVDNPVQRVIDEQLGRIGQANEERPCVNNFNTLLAMVEAAFGWAIVPSFARLGGRYKVSFAELTGPRISLDFYQITKKGRSVNPALGEFSTTLKRILSTPVS</sequence>
<proteinExistence type="inferred from homology"/>
<dbReference type="GO" id="GO:0005829">
    <property type="term" value="C:cytosol"/>
    <property type="evidence" value="ECO:0007669"/>
    <property type="project" value="TreeGrafter"/>
</dbReference>
<dbReference type="Pfam" id="PF03466">
    <property type="entry name" value="LysR_substrate"/>
    <property type="match status" value="1"/>
</dbReference>
<dbReference type="FunFam" id="1.10.10.10:FF:000001">
    <property type="entry name" value="LysR family transcriptional regulator"/>
    <property type="match status" value="1"/>
</dbReference>
<dbReference type="Gene3D" id="3.40.190.10">
    <property type="entry name" value="Periplasmic binding protein-like II"/>
    <property type="match status" value="2"/>
</dbReference>
<dbReference type="InterPro" id="IPR000847">
    <property type="entry name" value="LysR_HTH_N"/>
</dbReference>
<dbReference type="PROSITE" id="PS50931">
    <property type="entry name" value="HTH_LYSR"/>
    <property type="match status" value="1"/>
</dbReference>
<dbReference type="Pfam" id="PF00126">
    <property type="entry name" value="HTH_1"/>
    <property type="match status" value="1"/>
</dbReference>
<dbReference type="InterPro" id="IPR050950">
    <property type="entry name" value="HTH-type_LysR_regulators"/>
</dbReference>
<reference evidence="6 7" key="1">
    <citation type="submission" date="2017-08" db="EMBL/GenBank/DDBJ databases">
        <authorList>
            <person name="Park S.-J."/>
            <person name="Kim H."/>
        </authorList>
    </citation>
    <scope>NUCLEOTIDE SEQUENCE [LARGE SCALE GENOMIC DNA]</scope>
    <source>
        <strain evidence="7">ye3</strain>
    </source>
</reference>
<comment type="similarity">
    <text evidence="1">Belongs to the LysR transcriptional regulatory family.</text>
</comment>
<organism evidence="6 7">
    <name type="scientific">Pollutimonas thiosulfatoxidans</name>
    <dbReference type="NCBI Taxonomy" id="2028345"/>
    <lineage>
        <taxon>Bacteria</taxon>
        <taxon>Pseudomonadati</taxon>
        <taxon>Pseudomonadota</taxon>
        <taxon>Betaproteobacteria</taxon>
        <taxon>Burkholderiales</taxon>
        <taxon>Alcaligenaceae</taxon>
        <taxon>Pollutimonas</taxon>
    </lineage>
</organism>
<evidence type="ECO:0000259" key="5">
    <source>
        <dbReference type="PROSITE" id="PS50931"/>
    </source>
</evidence>
<dbReference type="PANTHER" id="PTHR30419:SF8">
    <property type="entry name" value="NITROGEN ASSIMILATION TRANSCRIPTIONAL ACTIVATOR-RELATED"/>
    <property type="match status" value="1"/>
</dbReference>
<evidence type="ECO:0000313" key="6">
    <source>
        <dbReference type="EMBL" id="QAA94202.1"/>
    </source>
</evidence>
<protein>
    <recommendedName>
        <fullName evidence="5">HTH lysR-type domain-containing protein</fullName>
    </recommendedName>
</protein>
<dbReference type="Proteomes" id="UP000283474">
    <property type="component" value="Chromosome"/>
</dbReference>
<dbReference type="GO" id="GO:0003700">
    <property type="term" value="F:DNA-binding transcription factor activity"/>
    <property type="evidence" value="ECO:0007669"/>
    <property type="project" value="InterPro"/>
</dbReference>
<dbReference type="InterPro" id="IPR036390">
    <property type="entry name" value="WH_DNA-bd_sf"/>
</dbReference>
<dbReference type="PANTHER" id="PTHR30419">
    <property type="entry name" value="HTH-TYPE TRANSCRIPTIONAL REGULATOR YBHD"/>
    <property type="match status" value="1"/>
</dbReference>
<keyword evidence="2" id="KW-0805">Transcription regulation</keyword>
<evidence type="ECO:0000256" key="2">
    <source>
        <dbReference type="ARBA" id="ARBA00023015"/>
    </source>
</evidence>
<keyword evidence="7" id="KW-1185">Reference proteome</keyword>
<feature type="domain" description="HTH lysR-type" evidence="5">
    <location>
        <begin position="3"/>
        <end position="60"/>
    </location>
</feature>
<dbReference type="InterPro" id="IPR005119">
    <property type="entry name" value="LysR_subst-bd"/>
</dbReference>
<evidence type="ECO:0000256" key="3">
    <source>
        <dbReference type="ARBA" id="ARBA00023125"/>
    </source>
</evidence>
<name>A0A410GD17_9BURK</name>
<evidence type="ECO:0000256" key="4">
    <source>
        <dbReference type="ARBA" id="ARBA00023163"/>
    </source>
</evidence>
<keyword evidence="3" id="KW-0238">DNA-binding</keyword>
<dbReference type="SUPFAM" id="SSF53850">
    <property type="entry name" value="Periplasmic binding protein-like II"/>
    <property type="match status" value="1"/>
</dbReference>
<dbReference type="Gene3D" id="1.10.10.10">
    <property type="entry name" value="Winged helix-like DNA-binding domain superfamily/Winged helix DNA-binding domain"/>
    <property type="match status" value="1"/>
</dbReference>
<accession>A0A410GD17</accession>
<dbReference type="EMBL" id="CP022987">
    <property type="protein sequence ID" value="QAA94202.1"/>
    <property type="molecule type" value="Genomic_DNA"/>
</dbReference>
<dbReference type="InterPro" id="IPR036388">
    <property type="entry name" value="WH-like_DNA-bd_sf"/>
</dbReference>
<keyword evidence="4" id="KW-0804">Transcription</keyword>
<dbReference type="SUPFAM" id="SSF46785">
    <property type="entry name" value="Winged helix' DNA-binding domain"/>
    <property type="match status" value="1"/>
</dbReference>
<gene>
    <name evidence="6" type="ORF">CKA81_10430</name>
</gene>
<dbReference type="GO" id="GO:0003677">
    <property type="term" value="F:DNA binding"/>
    <property type="evidence" value="ECO:0007669"/>
    <property type="project" value="UniProtKB-KW"/>
</dbReference>
<dbReference type="PRINTS" id="PR00039">
    <property type="entry name" value="HTHLYSR"/>
</dbReference>